<keyword evidence="1" id="KW-0732">Signal</keyword>
<dbReference type="AlphaFoldDB" id="A0A8T9Q4G1"/>
<feature type="chain" id="PRO_5035730765" description="Bulb-type lectin domain-containing protein" evidence="1">
    <location>
        <begin position="25"/>
        <end position="105"/>
    </location>
</feature>
<organism evidence="2 3">
    <name type="scientific">Hymenobacter cellulosilyticus</name>
    <dbReference type="NCBI Taxonomy" id="2932248"/>
    <lineage>
        <taxon>Bacteria</taxon>
        <taxon>Pseudomonadati</taxon>
        <taxon>Bacteroidota</taxon>
        <taxon>Cytophagia</taxon>
        <taxon>Cytophagales</taxon>
        <taxon>Hymenobacteraceae</taxon>
        <taxon>Hymenobacter</taxon>
    </lineage>
</organism>
<dbReference type="Proteomes" id="UP000831796">
    <property type="component" value="Chromosome"/>
</dbReference>
<sequence>MNHIYKGTLLFLACLASNVLPARAQAQKEVSNWYFGNQAGVSFAAPTPVATTGAGMTSYEGSACISDAAGQVLMYSNGEQIWDASHQVMPNGNSLGDIIRLRRPL</sequence>
<evidence type="ECO:0008006" key="4">
    <source>
        <dbReference type="Google" id="ProtNLM"/>
    </source>
</evidence>
<evidence type="ECO:0000256" key="1">
    <source>
        <dbReference type="SAM" id="SignalP"/>
    </source>
</evidence>
<reference evidence="2" key="1">
    <citation type="submission" date="2022-04" db="EMBL/GenBank/DDBJ databases">
        <title>Hymenobacter sp. isolated from the air.</title>
        <authorList>
            <person name="Won M."/>
            <person name="Lee C.-M."/>
            <person name="Woen H.-Y."/>
            <person name="Kwon S.-W."/>
        </authorList>
    </citation>
    <scope>NUCLEOTIDE SEQUENCE</scope>
    <source>
        <strain evidence="2">5116S-3</strain>
    </source>
</reference>
<proteinExistence type="predicted"/>
<evidence type="ECO:0000313" key="2">
    <source>
        <dbReference type="EMBL" id="UOQ70369.1"/>
    </source>
</evidence>
<feature type="signal peptide" evidence="1">
    <location>
        <begin position="1"/>
        <end position="24"/>
    </location>
</feature>
<dbReference type="RefSeq" id="WP_244673791.1">
    <property type="nucleotide sequence ID" value="NZ_CP095046.1"/>
</dbReference>
<gene>
    <name evidence="2" type="ORF">MUN79_16665</name>
</gene>
<protein>
    <recommendedName>
        <fullName evidence="4">Bulb-type lectin domain-containing protein</fullName>
    </recommendedName>
</protein>
<dbReference type="EMBL" id="CP095046">
    <property type="protein sequence ID" value="UOQ70369.1"/>
    <property type="molecule type" value="Genomic_DNA"/>
</dbReference>
<name>A0A8T9Q4G1_9BACT</name>
<keyword evidence="3" id="KW-1185">Reference proteome</keyword>
<dbReference type="KEGG" id="hcu:MUN79_16665"/>
<accession>A0A8T9Q4G1</accession>
<evidence type="ECO:0000313" key="3">
    <source>
        <dbReference type="Proteomes" id="UP000831796"/>
    </source>
</evidence>